<sequence>MFNPNNLGSRGRSPGTHVPQSSVLVLQRRVHPDAVADTGMRPANGLRRPDDHPTSTLPAWLLRAVTGICVLLVAYVFVRHGLAENLPAMADSVVRWLDLLIVLLLALDILPLYRHRRTWYHVWRDTWFDAVLLVAAMAASTHQSWGAVFVLLRQTVHYGRRGAFSAFTDSLSRRPITLLAASFAALIGMGTVLLMLPAATTDGRGVPVTNALFTATSATCVTGLAVMDIGSVLTRFGQIVLLVLIQLGGLGIMTFYAGLASALGVRLSIAQRRSLSVAVEEPRSIELARTLRYIILLTVLSELVGAALLYTRMSPRFATPGESLFAAVFHSISAFCNAGFGLFPDNLVSFQNDWLVNLTIIGLIVLGGIGFSVAHELLSRETFKRSPRALWRQVTTHTRIVLGTTGILIALGTGLFLLLEYNNALVGLSGGTKFLASLFQAVTPRTAGFNTVSLASLQPLTILIWVLLMFVGASPGGTGGGIKTTTAAVLLLAVRSQIRGRDEVEFAGRTIPKETVFRATAIVTLSALAVMAAFSALLVTEQQPFAALLFEATSAFGTVGLSTGITPLLGVIGKLALAVLMYVGRIGPLTLVLAMRTRERTALIAYPSARIMVG</sequence>
<comment type="subcellular location">
    <subcellularLocation>
        <location evidence="1">Cell membrane</location>
        <topology evidence="1">Multi-pass membrane protein</topology>
    </subcellularLocation>
</comment>
<keyword evidence="2" id="KW-0813">Transport</keyword>
<evidence type="ECO:0000256" key="1">
    <source>
        <dbReference type="ARBA" id="ARBA00004651"/>
    </source>
</evidence>
<evidence type="ECO:0000256" key="10">
    <source>
        <dbReference type="SAM" id="Phobius"/>
    </source>
</evidence>
<dbReference type="EMBL" id="VGIR01000042">
    <property type="protein sequence ID" value="MBM3331748.1"/>
    <property type="molecule type" value="Genomic_DNA"/>
</dbReference>
<reference evidence="11" key="1">
    <citation type="submission" date="2019-03" db="EMBL/GenBank/DDBJ databases">
        <title>Lake Tanganyika Metagenome-Assembled Genomes (MAGs).</title>
        <authorList>
            <person name="Tran P."/>
        </authorList>
    </citation>
    <scope>NUCLEOTIDE SEQUENCE</scope>
    <source>
        <strain evidence="11">K_DeepCast_150m_m2_040</strain>
    </source>
</reference>
<dbReference type="GO" id="GO:0005886">
    <property type="term" value="C:plasma membrane"/>
    <property type="evidence" value="ECO:0007669"/>
    <property type="project" value="UniProtKB-SubCell"/>
</dbReference>
<feature type="transmembrane region" description="Helical" evidence="10">
    <location>
        <begin position="399"/>
        <end position="419"/>
    </location>
</feature>
<evidence type="ECO:0000256" key="9">
    <source>
        <dbReference type="ARBA" id="ARBA00023136"/>
    </source>
</evidence>
<feature type="transmembrane region" description="Helical" evidence="10">
    <location>
        <begin position="462"/>
        <end position="494"/>
    </location>
</feature>
<evidence type="ECO:0000313" key="12">
    <source>
        <dbReference type="Proteomes" id="UP000779900"/>
    </source>
</evidence>
<evidence type="ECO:0008006" key="13">
    <source>
        <dbReference type="Google" id="ProtNLM"/>
    </source>
</evidence>
<name>A0A937XHH0_UNCW3</name>
<feature type="transmembrane region" description="Helical" evidence="10">
    <location>
        <begin position="208"/>
        <end position="227"/>
    </location>
</feature>
<feature type="transmembrane region" description="Helical" evidence="10">
    <location>
        <begin position="239"/>
        <end position="259"/>
    </location>
</feature>
<dbReference type="PANTHER" id="PTHR32024:SF1">
    <property type="entry name" value="KTR SYSTEM POTASSIUM UPTAKE PROTEIN B"/>
    <property type="match status" value="1"/>
</dbReference>
<keyword evidence="7 10" id="KW-1133">Transmembrane helix</keyword>
<keyword evidence="4" id="KW-0633">Potassium transport</keyword>
<keyword evidence="9 10" id="KW-0472">Membrane</keyword>
<keyword evidence="6" id="KW-0630">Potassium</keyword>
<evidence type="ECO:0000256" key="4">
    <source>
        <dbReference type="ARBA" id="ARBA00022538"/>
    </source>
</evidence>
<keyword evidence="5 10" id="KW-0812">Transmembrane</keyword>
<evidence type="ECO:0000256" key="8">
    <source>
        <dbReference type="ARBA" id="ARBA00023065"/>
    </source>
</evidence>
<feature type="transmembrane region" description="Helical" evidence="10">
    <location>
        <begin position="90"/>
        <end position="110"/>
    </location>
</feature>
<evidence type="ECO:0000256" key="3">
    <source>
        <dbReference type="ARBA" id="ARBA00022475"/>
    </source>
</evidence>
<feature type="transmembrane region" description="Helical" evidence="10">
    <location>
        <begin position="60"/>
        <end position="78"/>
    </location>
</feature>
<evidence type="ECO:0000256" key="6">
    <source>
        <dbReference type="ARBA" id="ARBA00022958"/>
    </source>
</evidence>
<feature type="transmembrane region" description="Helical" evidence="10">
    <location>
        <begin position="515"/>
        <end position="539"/>
    </location>
</feature>
<feature type="transmembrane region" description="Helical" evidence="10">
    <location>
        <begin position="355"/>
        <end position="378"/>
    </location>
</feature>
<evidence type="ECO:0000313" key="11">
    <source>
        <dbReference type="EMBL" id="MBM3331748.1"/>
    </source>
</evidence>
<keyword evidence="8" id="KW-0406">Ion transport</keyword>
<feature type="transmembrane region" description="Helical" evidence="10">
    <location>
        <begin position="291"/>
        <end position="311"/>
    </location>
</feature>
<comment type="caution">
    <text evidence="11">The sequence shown here is derived from an EMBL/GenBank/DDBJ whole genome shotgun (WGS) entry which is preliminary data.</text>
</comment>
<feature type="transmembrane region" description="Helical" evidence="10">
    <location>
        <begin position="176"/>
        <end position="196"/>
    </location>
</feature>
<evidence type="ECO:0000256" key="5">
    <source>
        <dbReference type="ARBA" id="ARBA00022692"/>
    </source>
</evidence>
<proteinExistence type="predicted"/>
<dbReference type="Proteomes" id="UP000779900">
    <property type="component" value="Unassembled WGS sequence"/>
</dbReference>
<dbReference type="InterPro" id="IPR004772">
    <property type="entry name" value="TrkH"/>
</dbReference>
<feature type="transmembrane region" description="Helical" evidence="10">
    <location>
        <begin position="323"/>
        <end position="343"/>
    </location>
</feature>
<dbReference type="AlphaFoldDB" id="A0A937XHH0"/>
<dbReference type="NCBIfam" id="TIGR00933">
    <property type="entry name" value="2a38"/>
    <property type="match status" value="1"/>
</dbReference>
<feature type="transmembrane region" description="Helical" evidence="10">
    <location>
        <begin position="559"/>
        <end position="583"/>
    </location>
</feature>
<accession>A0A937XHH0</accession>
<protein>
    <recommendedName>
        <fullName evidence="13">Trk family potassium uptake protein</fullName>
    </recommendedName>
</protein>
<dbReference type="InterPro" id="IPR003445">
    <property type="entry name" value="Cat_transpt"/>
</dbReference>
<gene>
    <name evidence="11" type="ORF">FJY68_07860</name>
</gene>
<dbReference type="PANTHER" id="PTHR32024">
    <property type="entry name" value="TRK SYSTEM POTASSIUM UPTAKE PROTEIN TRKG-RELATED"/>
    <property type="match status" value="1"/>
</dbReference>
<organism evidence="11 12">
    <name type="scientific">candidate division WOR-3 bacterium</name>
    <dbReference type="NCBI Taxonomy" id="2052148"/>
    <lineage>
        <taxon>Bacteria</taxon>
        <taxon>Bacteria division WOR-3</taxon>
    </lineage>
</organism>
<dbReference type="GO" id="GO:0015379">
    <property type="term" value="F:potassium:chloride symporter activity"/>
    <property type="evidence" value="ECO:0007669"/>
    <property type="project" value="InterPro"/>
</dbReference>
<evidence type="ECO:0000256" key="7">
    <source>
        <dbReference type="ARBA" id="ARBA00022989"/>
    </source>
</evidence>
<feature type="transmembrane region" description="Helical" evidence="10">
    <location>
        <begin position="130"/>
        <end position="152"/>
    </location>
</feature>
<dbReference type="Pfam" id="PF02386">
    <property type="entry name" value="TrkH"/>
    <property type="match status" value="1"/>
</dbReference>
<evidence type="ECO:0000256" key="2">
    <source>
        <dbReference type="ARBA" id="ARBA00022448"/>
    </source>
</evidence>
<keyword evidence="3" id="KW-1003">Cell membrane</keyword>